<gene>
    <name evidence="1" type="ORF">AX774_g2391</name>
</gene>
<dbReference type="EMBL" id="LSSK01000252">
    <property type="protein sequence ID" value="OMH84094.1"/>
    <property type="molecule type" value="Genomic_DNA"/>
</dbReference>
<sequence length="112" mass="12364">MLLVNIWYISGLRDSSIISFSSCCENAAAVLLFPDFRTSIPTTLTYGLRIATAPPPPFPVRLLWYTENTPVIRTRAPGYTRFTKYSSLLITRCRGNSPTGMLSGSSCSFSVC</sequence>
<reference evidence="2" key="1">
    <citation type="submission" date="2017-01" db="EMBL/GenBank/DDBJ databases">
        <authorList>
            <person name="Wang Y."/>
            <person name="White M."/>
            <person name="Kvist S."/>
            <person name="Moncalvo J.-M."/>
        </authorList>
    </citation>
    <scope>NUCLEOTIDE SEQUENCE [LARGE SCALE GENOMIC DNA]</scope>
    <source>
        <strain evidence="2">COL-18-3</strain>
    </source>
</reference>
<dbReference type="Proteomes" id="UP000188320">
    <property type="component" value="Unassembled WGS sequence"/>
</dbReference>
<proteinExistence type="predicted"/>
<name>A0A1R1PT29_ZANCU</name>
<organism evidence="1 2">
    <name type="scientific">Zancudomyces culisetae</name>
    <name type="common">Gut fungus</name>
    <name type="synonym">Smittium culisetae</name>
    <dbReference type="NCBI Taxonomy" id="1213189"/>
    <lineage>
        <taxon>Eukaryota</taxon>
        <taxon>Fungi</taxon>
        <taxon>Fungi incertae sedis</taxon>
        <taxon>Zoopagomycota</taxon>
        <taxon>Kickxellomycotina</taxon>
        <taxon>Harpellomycetes</taxon>
        <taxon>Harpellales</taxon>
        <taxon>Legeriomycetaceae</taxon>
        <taxon>Zancudomyces</taxon>
    </lineage>
</organism>
<accession>A0A1R1PT29</accession>
<evidence type="ECO:0000313" key="1">
    <source>
        <dbReference type="EMBL" id="OMH84094.1"/>
    </source>
</evidence>
<keyword evidence="2" id="KW-1185">Reference proteome</keyword>
<evidence type="ECO:0000313" key="2">
    <source>
        <dbReference type="Proteomes" id="UP000188320"/>
    </source>
</evidence>
<dbReference type="AlphaFoldDB" id="A0A1R1PT29"/>
<comment type="caution">
    <text evidence="1">The sequence shown here is derived from an EMBL/GenBank/DDBJ whole genome shotgun (WGS) entry which is preliminary data.</text>
</comment>
<protein>
    <submittedName>
        <fullName evidence="1">Uncharacterized protein</fullName>
    </submittedName>
</protein>